<dbReference type="PROSITE" id="PS51257">
    <property type="entry name" value="PROKAR_LIPOPROTEIN"/>
    <property type="match status" value="1"/>
</dbReference>
<dbReference type="Gene3D" id="2.60.40.3500">
    <property type="match status" value="1"/>
</dbReference>
<protein>
    <recommendedName>
        <fullName evidence="2">AMIN domain-containing protein</fullName>
    </recommendedName>
</protein>
<evidence type="ECO:0000313" key="3">
    <source>
        <dbReference type="EMBL" id="CAA6801218.1"/>
    </source>
</evidence>
<gene>
    <name evidence="3" type="ORF">HELGO_WM11036</name>
</gene>
<feature type="signal peptide" evidence="1">
    <location>
        <begin position="1"/>
        <end position="22"/>
    </location>
</feature>
<accession>A0A6S6SEG7</accession>
<sequence length="151" mass="17377">MKKYLISSVLSTSLLMSAQACTDSSIINTMPAFSQPIEKPQDTATITSYSDRTLVFNIDDFVLNVNNDELIFNTDKEVLKHFFMYSDNRIVIDFKGLINFNVNSISTNIKAIKSIKFGQHKDFSRVVVVLRKKLKYDFIDSKNLKLFKFQN</sequence>
<dbReference type="AlphaFoldDB" id="A0A6S6SEG7"/>
<keyword evidence="1" id="KW-0732">Signal</keyword>
<feature type="chain" id="PRO_5027962391" description="AMIN domain-containing protein" evidence="1">
    <location>
        <begin position="23"/>
        <end position="151"/>
    </location>
</feature>
<organism evidence="3">
    <name type="scientific">uncultured Campylobacterales bacterium</name>
    <dbReference type="NCBI Taxonomy" id="352960"/>
    <lineage>
        <taxon>Bacteria</taxon>
        <taxon>Pseudomonadati</taxon>
        <taxon>Campylobacterota</taxon>
        <taxon>Epsilonproteobacteria</taxon>
        <taxon>Campylobacterales</taxon>
        <taxon>environmental samples</taxon>
    </lineage>
</organism>
<proteinExistence type="predicted"/>
<name>A0A6S6SEG7_9BACT</name>
<evidence type="ECO:0000256" key="1">
    <source>
        <dbReference type="SAM" id="SignalP"/>
    </source>
</evidence>
<evidence type="ECO:0000259" key="2">
    <source>
        <dbReference type="Pfam" id="PF11741"/>
    </source>
</evidence>
<feature type="domain" description="AMIN" evidence="2">
    <location>
        <begin position="66"/>
        <end position="138"/>
    </location>
</feature>
<dbReference type="InterPro" id="IPR021731">
    <property type="entry name" value="AMIN_dom"/>
</dbReference>
<dbReference type="Pfam" id="PF11741">
    <property type="entry name" value="AMIN"/>
    <property type="match status" value="1"/>
</dbReference>
<reference evidence="3" key="1">
    <citation type="submission" date="2020-01" db="EMBL/GenBank/DDBJ databases">
        <authorList>
            <person name="Meier V. D."/>
            <person name="Meier V D."/>
        </authorList>
    </citation>
    <scope>NUCLEOTIDE SEQUENCE</scope>
    <source>
        <strain evidence="3">HLG_WM_MAG_12</strain>
    </source>
</reference>
<dbReference type="EMBL" id="CACVAW010000005">
    <property type="protein sequence ID" value="CAA6801218.1"/>
    <property type="molecule type" value="Genomic_DNA"/>
</dbReference>